<sequence>MGAPTNTETSDSGLAEAFRSFLTRCSFDWPRRPFDTAFYELAIQESNRRGVTSTSKGASKYFGPCLRCGVSMATASYEHLENKETIMLICLFVSGTLYIDDVDPSIPEDRQNVEKFTDRFVSGQAQPEPVLTLLAGVLRDMYNHFGRVEANGIVTSGLNLYNSVLLEIRSRELQIEVTEPAYASFYRNMSGATDAFSFFMFPSVPMSDYIQAMPDLAIVLNYTNDILSFYKEEVQGDEVNCVTLLANGRKISKLDAVNVLIDDCVKAHQNIVRILAPSKEASEVYHKWMQGYFGFHVYAERYRLNELGFWA</sequence>
<dbReference type="SUPFAM" id="SSF48576">
    <property type="entry name" value="Terpenoid synthases"/>
    <property type="match status" value="1"/>
</dbReference>
<dbReference type="Gene3D" id="1.10.600.10">
    <property type="entry name" value="Farnesyl Diphosphate Synthase"/>
    <property type="match status" value="1"/>
</dbReference>
<gene>
    <name evidence="3" type="ORF">VKT23_006418</name>
</gene>
<evidence type="ECO:0000313" key="3">
    <source>
        <dbReference type="EMBL" id="KAK7464254.1"/>
    </source>
</evidence>
<dbReference type="SFLD" id="SFLDS00005">
    <property type="entry name" value="Isoprenoid_Synthase_Type_I"/>
    <property type="match status" value="1"/>
</dbReference>
<keyword evidence="2" id="KW-0456">Lyase</keyword>
<protein>
    <recommendedName>
        <fullName evidence="5">Terpenoid synthase</fullName>
    </recommendedName>
</protein>
<evidence type="ECO:0000256" key="2">
    <source>
        <dbReference type="ARBA" id="ARBA00023239"/>
    </source>
</evidence>
<evidence type="ECO:0008006" key="5">
    <source>
        <dbReference type="Google" id="ProtNLM"/>
    </source>
</evidence>
<dbReference type="SFLD" id="SFLDG01021">
    <property type="entry name" value="Trichodiene_Synthase_Like"/>
    <property type="match status" value="1"/>
</dbReference>
<evidence type="ECO:0000313" key="4">
    <source>
        <dbReference type="Proteomes" id="UP001498398"/>
    </source>
</evidence>
<dbReference type="EMBL" id="JBANRG010000008">
    <property type="protein sequence ID" value="KAK7464254.1"/>
    <property type="molecule type" value="Genomic_DNA"/>
</dbReference>
<accession>A0ABR1JND5</accession>
<organism evidence="3 4">
    <name type="scientific">Marasmiellus scandens</name>
    <dbReference type="NCBI Taxonomy" id="2682957"/>
    <lineage>
        <taxon>Eukaryota</taxon>
        <taxon>Fungi</taxon>
        <taxon>Dikarya</taxon>
        <taxon>Basidiomycota</taxon>
        <taxon>Agaricomycotina</taxon>
        <taxon>Agaricomycetes</taxon>
        <taxon>Agaricomycetidae</taxon>
        <taxon>Agaricales</taxon>
        <taxon>Marasmiineae</taxon>
        <taxon>Omphalotaceae</taxon>
        <taxon>Marasmiellus</taxon>
    </lineage>
</organism>
<keyword evidence="4" id="KW-1185">Reference proteome</keyword>
<dbReference type="Pfam" id="PF06330">
    <property type="entry name" value="TRI5"/>
    <property type="match status" value="1"/>
</dbReference>
<name>A0ABR1JND5_9AGAR</name>
<proteinExistence type="inferred from homology"/>
<dbReference type="InterPro" id="IPR024652">
    <property type="entry name" value="Trichodiene_synth"/>
</dbReference>
<reference evidence="3 4" key="1">
    <citation type="submission" date="2024-01" db="EMBL/GenBank/DDBJ databases">
        <title>A draft genome for the cacao thread blight pathogen Marasmiellus scandens.</title>
        <authorList>
            <person name="Baruah I.K."/>
            <person name="Leung J."/>
            <person name="Bukari Y."/>
            <person name="Amoako-Attah I."/>
            <person name="Meinhardt L.W."/>
            <person name="Bailey B.A."/>
            <person name="Cohen S.P."/>
        </authorList>
    </citation>
    <scope>NUCLEOTIDE SEQUENCE [LARGE SCALE GENOMIC DNA]</scope>
    <source>
        <strain evidence="3 4">GH-19</strain>
    </source>
</reference>
<dbReference type="InterPro" id="IPR008949">
    <property type="entry name" value="Isoprenoid_synthase_dom_sf"/>
</dbReference>
<dbReference type="Proteomes" id="UP001498398">
    <property type="component" value="Unassembled WGS sequence"/>
</dbReference>
<evidence type="ECO:0000256" key="1">
    <source>
        <dbReference type="ARBA" id="ARBA00007946"/>
    </source>
</evidence>
<comment type="caution">
    <text evidence="3">The sequence shown here is derived from an EMBL/GenBank/DDBJ whole genome shotgun (WGS) entry which is preliminary data.</text>
</comment>
<comment type="similarity">
    <text evidence="1">Belongs to the trichodiene synthase family.</text>
</comment>